<proteinExistence type="predicted"/>
<reference evidence="1" key="2">
    <citation type="submission" date="2025-09" db="UniProtKB">
        <authorList>
            <consortium name="Ensembl"/>
        </authorList>
    </citation>
    <scope>IDENTIFICATION</scope>
</reference>
<evidence type="ECO:0008006" key="3">
    <source>
        <dbReference type="Google" id="ProtNLM"/>
    </source>
</evidence>
<evidence type="ECO:0000313" key="2">
    <source>
        <dbReference type="Proteomes" id="UP000261560"/>
    </source>
</evidence>
<keyword evidence="2" id="KW-1185">Reference proteome</keyword>
<dbReference type="OMA" id="REDPLVY"/>
<dbReference type="Gene3D" id="3.40.50.170">
    <property type="entry name" value="Formyl transferase, N-terminal domain"/>
    <property type="match status" value="1"/>
</dbReference>
<sequence>MKLAIIGQSVFGQEVYSSLRKQGHKVVGVFTVPDKDGKADPLGELSPLLFSPLPVDLEKQLD</sequence>
<organism evidence="1 2">
    <name type="scientific">Oryzias melastigma</name>
    <name type="common">Marine medaka</name>
    <dbReference type="NCBI Taxonomy" id="30732"/>
    <lineage>
        <taxon>Eukaryota</taxon>
        <taxon>Metazoa</taxon>
        <taxon>Chordata</taxon>
        <taxon>Craniata</taxon>
        <taxon>Vertebrata</taxon>
        <taxon>Euteleostomi</taxon>
        <taxon>Actinopterygii</taxon>
        <taxon>Neopterygii</taxon>
        <taxon>Teleostei</taxon>
        <taxon>Neoteleostei</taxon>
        <taxon>Acanthomorphata</taxon>
        <taxon>Ovalentaria</taxon>
        <taxon>Atherinomorphae</taxon>
        <taxon>Beloniformes</taxon>
        <taxon>Adrianichthyidae</taxon>
        <taxon>Oryziinae</taxon>
        <taxon>Oryzias</taxon>
    </lineage>
</organism>
<dbReference type="STRING" id="30732.ENSOMEP00000032964"/>
<reference evidence="1" key="1">
    <citation type="submission" date="2025-08" db="UniProtKB">
        <authorList>
            <consortium name="Ensembl"/>
        </authorList>
    </citation>
    <scope>IDENTIFICATION</scope>
</reference>
<protein>
    <recommendedName>
        <fullName evidence="3">Aldehyde dehydrogenase domain-containing protein</fullName>
    </recommendedName>
</protein>
<name>A0A3B3DU55_ORYME</name>
<dbReference type="Ensembl" id="ENSOMET00000025635.1">
    <property type="protein sequence ID" value="ENSOMEP00000032964.1"/>
    <property type="gene ID" value="ENSOMEG00000018687.1"/>
</dbReference>
<dbReference type="Proteomes" id="UP000261560">
    <property type="component" value="Unplaced"/>
</dbReference>
<accession>A0A3B3DU55</accession>
<dbReference type="PaxDb" id="30732-ENSOMEP00000032964"/>
<dbReference type="AlphaFoldDB" id="A0A3B3DU55"/>
<dbReference type="GeneTree" id="ENSGT00930000152735"/>
<evidence type="ECO:0000313" key="1">
    <source>
        <dbReference type="Ensembl" id="ENSOMEP00000032964.1"/>
    </source>
</evidence>